<evidence type="ECO:0008006" key="3">
    <source>
        <dbReference type="Google" id="ProtNLM"/>
    </source>
</evidence>
<name>A0A1S9TRG7_BACCE</name>
<protein>
    <recommendedName>
        <fullName evidence="3">RiboL-PSP-HEPN domain-containing protein</fullName>
    </recommendedName>
</protein>
<dbReference type="Proteomes" id="UP000190906">
    <property type="component" value="Unassembled WGS sequence"/>
</dbReference>
<evidence type="ECO:0000313" key="1">
    <source>
        <dbReference type="EMBL" id="OOR12636.1"/>
    </source>
</evidence>
<reference evidence="1 2" key="1">
    <citation type="submission" date="2017-01" db="EMBL/GenBank/DDBJ databases">
        <title>Bacillus cereus isolates.</title>
        <authorList>
            <person name="Beno S.M."/>
        </authorList>
    </citation>
    <scope>NUCLEOTIDE SEQUENCE [LARGE SCALE GENOMIC DNA]</scope>
    <source>
        <strain evidence="1 2">FSL H8-0485</strain>
    </source>
</reference>
<gene>
    <name evidence="1" type="ORF">BW897_11020</name>
</gene>
<comment type="caution">
    <text evidence="1">The sequence shown here is derived from an EMBL/GenBank/DDBJ whole genome shotgun (WGS) entry which is preliminary data.</text>
</comment>
<sequence>MQMNKQRNDDGSSQDTYESIKIRGNIAARVGDQSLEEYVGLHYSSDVKECLDILDIGYHVTAVGVLGRALEQCTKEYCESAIKNKKAFKLNDPNLSISSIRNKFWGIEGSQDDRLKLLNQQTLIKKGGHKFQLKKKLLKNEYYFVLDSIKNARNNAFHGCSEEEFREIQSKSRVLIEWGLNILITLIGEIKKNRS</sequence>
<accession>A0A1S9TRG7</accession>
<dbReference type="EMBL" id="MUAJ01000007">
    <property type="protein sequence ID" value="OOR12636.1"/>
    <property type="molecule type" value="Genomic_DNA"/>
</dbReference>
<organism evidence="1 2">
    <name type="scientific">Bacillus cereus</name>
    <dbReference type="NCBI Taxonomy" id="1396"/>
    <lineage>
        <taxon>Bacteria</taxon>
        <taxon>Bacillati</taxon>
        <taxon>Bacillota</taxon>
        <taxon>Bacilli</taxon>
        <taxon>Bacillales</taxon>
        <taxon>Bacillaceae</taxon>
        <taxon>Bacillus</taxon>
        <taxon>Bacillus cereus group</taxon>
    </lineage>
</organism>
<evidence type="ECO:0000313" key="2">
    <source>
        <dbReference type="Proteomes" id="UP000190906"/>
    </source>
</evidence>
<proteinExistence type="predicted"/>
<dbReference type="RefSeq" id="WP_078204683.1">
    <property type="nucleotide sequence ID" value="NZ_MUAJ01000007.1"/>
</dbReference>
<dbReference type="AlphaFoldDB" id="A0A1S9TRG7"/>